<organism evidence="1 2">
    <name type="scientific">Pleurodeles waltl</name>
    <name type="common">Iberian ribbed newt</name>
    <dbReference type="NCBI Taxonomy" id="8319"/>
    <lineage>
        <taxon>Eukaryota</taxon>
        <taxon>Metazoa</taxon>
        <taxon>Chordata</taxon>
        <taxon>Craniata</taxon>
        <taxon>Vertebrata</taxon>
        <taxon>Euteleostomi</taxon>
        <taxon>Amphibia</taxon>
        <taxon>Batrachia</taxon>
        <taxon>Caudata</taxon>
        <taxon>Salamandroidea</taxon>
        <taxon>Salamandridae</taxon>
        <taxon>Pleurodelinae</taxon>
        <taxon>Pleurodeles</taxon>
    </lineage>
</organism>
<reference evidence="1" key="1">
    <citation type="journal article" date="2022" name="bioRxiv">
        <title>Sequencing and chromosome-scale assembly of the giantPleurodeles waltlgenome.</title>
        <authorList>
            <person name="Brown T."/>
            <person name="Elewa A."/>
            <person name="Iarovenko S."/>
            <person name="Subramanian E."/>
            <person name="Araus A.J."/>
            <person name="Petzold A."/>
            <person name="Susuki M."/>
            <person name="Suzuki K.-i.T."/>
            <person name="Hayashi T."/>
            <person name="Toyoda A."/>
            <person name="Oliveira C."/>
            <person name="Osipova E."/>
            <person name="Leigh N.D."/>
            <person name="Simon A."/>
            <person name="Yun M.H."/>
        </authorList>
    </citation>
    <scope>NUCLEOTIDE SEQUENCE</scope>
    <source>
        <strain evidence="1">20211129_DDA</strain>
        <tissue evidence="1">Liver</tissue>
    </source>
</reference>
<dbReference type="EMBL" id="JANPWB010000011">
    <property type="protein sequence ID" value="KAJ1127816.1"/>
    <property type="molecule type" value="Genomic_DNA"/>
</dbReference>
<name>A0AAV7PHZ3_PLEWA</name>
<sequence length="114" mass="12849">MVHQFHNGMLAQVLDVGDSSNVFPVPNGVKQGCVLAPMLFSMMFLAMLSDAFCGDEEISIKIRYRTDGRIFNLQRLQAKTKIEEDSVHNFLFVDDCVLNAATEAHMQQSMNYCL</sequence>
<gene>
    <name evidence="1" type="ORF">NDU88_006209</name>
</gene>
<proteinExistence type="predicted"/>
<keyword evidence="2" id="KW-1185">Reference proteome</keyword>
<evidence type="ECO:0000313" key="2">
    <source>
        <dbReference type="Proteomes" id="UP001066276"/>
    </source>
</evidence>
<protein>
    <recommendedName>
        <fullName evidence="3">Reverse transcriptase domain-containing protein</fullName>
    </recommendedName>
</protein>
<dbReference type="Proteomes" id="UP001066276">
    <property type="component" value="Chromosome 7"/>
</dbReference>
<evidence type="ECO:0000313" key="1">
    <source>
        <dbReference type="EMBL" id="KAJ1127816.1"/>
    </source>
</evidence>
<comment type="caution">
    <text evidence="1">The sequence shown here is derived from an EMBL/GenBank/DDBJ whole genome shotgun (WGS) entry which is preliminary data.</text>
</comment>
<dbReference type="PANTHER" id="PTHR47027">
    <property type="entry name" value="REVERSE TRANSCRIPTASE DOMAIN-CONTAINING PROTEIN"/>
    <property type="match status" value="1"/>
</dbReference>
<dbReference type="AlphaFoldDB" id="A0AAV7PHZ3"/>
<accession>A0AAV7PHZ3</accession>
<evidence type="ECO:0008006" key="3">
    <source>
        <dbReference type="Google" id="ProtNLM"/>
    </source>
</evidence>
<dbReference type="PANTHER" id="PTHR47027:SF26">
    <property type="entry name" value="REVERSE TRANSCRIPTASE DOMAIN-CONTAINING PROTEIN"/>
    <property type="match status" value="1"/>
</dbReference>